<evidence type="ECO:0000313" key="2">
    <source>
        <dbReference type="EMBL" id="KAJ7308632.1"/>
    </source>
</evidence>
<gene>
    <name evidence="2" type="ORF">DFH08DRAFT_1051050</name>
</gene>
<protein>
    <recommendedName>
        <fullName evidence="1">F-box domain-containing protein</fullName>
    </recommendedName>
</protein>
<accession>A0AAD7EAZ8</accession>
<sequence>MSCTALQDLPDDVLIHLFELLGVPQILTLRQTCRRLKIVSELHIVWNNACKHQILIPGYPFPTDVDINALSAPDLERHVRRASLLAAQWISEEPLRCGVLSEFDATNGTPVSELRFVPGHAGNWIIAVSKSIWSIIAVWELSDSGDLPIKRFEWSRRDCLLQNFVLNDDDTADAVLAVSVIQESHTHVEIMFIHQELGFCSVGTINSALTPVYFHGDLVVLCDAVDASVIVNWRSGASALLQRPQDAAQTAAISLNDRCIQVMFTVAGILVVRARSLTLFPNPPLTADPPAVHPPIAMHSFGWVDGVAVAPILGSSPPDSPPSLSILIRHEPDDPWAADDTHELDLYILHPEPAFPLSTLRPYTFPPVHTARVPSKRGSLQCSTLRLGAHATAVWVEPRDRSATGLMDDAYAPVPRQNERLVCAVLPGPLFRGGGAGGADLHLDVDETGPISVQGRTLRPNELNNWKALDYDETRGRVATGSARGRITVLDLSLVEPRA</sequence>
<dbReference type="EMBL" id="JARIHO010000085">
    <property type="protein sequence ID" value="KAJ7308632.1"/>
    <property type="molecule type" value="Genomic_DNA"/>
</dbReference>
<dbReference type="InterPro" id="IPR001810">
    <property type="entry name" value="F-box_dom"/>
</dbReference>
<dbReference type="PROSITE" id="PS50181">
    <property type="entry name" value="FBOX"/>
    <property type="match status" value="1"/>
</dbReference>
<dbReference type="Pfam" id="PF12937">
    <property type="entry name" value="F-box-like"/>
    <property type="match status" value="1"/>
</dbReference>
<dbReference type="SUPFAM" id="SSF81383">
    <property type="entry name" value="F-box domain"/>
    <property type="match status" value="1"/>
</dbReference>
<dbReference type="Gene3D" id="1.20.1280.50">
    <property type="match status" value="1"/>
</dbReference>
<dbReference type="InterPro" id="IPR036047">
    <property type="entry name" value="F-box-like_dom_sf"/>
</dbReference>
<feature type="domain" description="F-box" evidence="1">
    <location>
        <begin position="3"/>
        <end position="49"/>
    </location>
</feature>
<keyword evidence="3" id="KW-1185">Reference proteome</keyword>
<comment type="caution">
    <text evidence="2">The sequence shown here is derived from an EMBL/GenBank/DDBJ whole genome shotgun (WGS) entry which is preliminary data.</text>
</comment>
<organism evidence="2 3">
    <name type="scientific">Mycena albidolilacea</name>
    <dbReference type="NCBI Taxonomy" id="1033008"/>
    <lineage>
        <taxon>Eukaryota</taxon>
        <taxon>Fungi</taxon>
        <taxon>Dikarya</taxon>
        <taxon>Basidiomycota</taxon>
        <taxon>Agaricomycotina</taxon>
        <taxon>Agaricomycetes</taxon>
        <taxon>Agaricomycetidae</taxon>
        <taxon>Agaricales</taxon>
        <taxon>Marasmiineae</taxon>
        <taxon>Mycenaceae</taxon>
        <taxon>Mycena</taxon>
    </lineage>
</organism>
<evidence type="ECO:0000313" key="3">
    <source>
        <dbReference type="Proteomes" id="UP001218218"/>
    </source>
</evidence>
<dbReference type="SMART" id="SM00256">
    <property type="entry name" value="FBOX"/>
    <property type="match status" value="1"/>
</dbReference>
<reference evidence="2" key="1">
    <citation type="submission" date="2023-03" db="EMBL/GenBank/DDBJ databases">
        <title>Massive genome expansion in bonnet fungi (Mycena s.s.) driven by repeated elements and novel gene families across ecological guilds.</title>
        <authorList>
            <consortium name="Lawrence Berkeley National Laboratory"/>
            <person name="Harder C.B."/>
            <person name="Miyauchi S."/>
            <person name="Viragh M."/>
            <person name="Kuo A."/>
            <person name="Thoen E."/>
            <person name="Andreopoulos B."/>
            <person name="Lu D."/>
            <person name="Skrede I."/>
            <person name="Drula E."/>
            <person name="Henrissat B."/>
            <person name="Morin E."/>
            <person name="Kohler A."/>
            <person name="Barry K."/>
            <person name="LaButti K."/>
            <person name="Morin E."/>
            <person name="Salamov A."/>
            <person name="Lipzen A."/>
            <person name="Mereny Z."/>
            <person name="Hegedus B."/>
            <person name="Baldrian P."/>
            <person name="Stursova M."/>
            <person name="Weitz H."/>
            <person name="Taylor A."/>
            <person name="Grigoriev I.V."/>
            <person name="Nagy L.G."/>
            <person name="Martin F."/>
            <person name="Kauserud H."/>
        </authorList>
    </citation>
    <scope>NUCLEOTIDE SEQUENCE</scope>
    <source>
        <strain evidence="2">CBHHK002</strain>
    </source>
</reference>
<proteinExistence type="predicted"/>
<name>A0AAD7EAZ8_9AGAR</name>
<dbReference type="Proteomes" id="UP001218218">
    <property type="component" value="Unassembled WGS sequence"/>
</dbReference>
<evidence type="ECO:0000259" key="1">
    <source>
        <dbReference type="PROSITE" id="PS50181"/>
    </source>
</evidence>
<dbReference type="AlphaFoldDB" id="A0AAD7EAZ8"/>